<dbReference type="InterPro" id="IPR012429">
    <property type="entry name" value="HGSNAT_cat"/>
</dbReference>
<keyword evidence="4" id="KW-1185">Reference proteome</keyword>
<dbReference type="Proteomes" id="UP000628448">
    <property type="component" value="Unassembled WGS sequence"/>
</dbReference>
<feature type="transmembrane region" description="Helical" evidence="1">
    <location>
        <begin position="121"/>
        <end position="149"/>
    </location>
</feature>
<evidence type="ECO:0000313" key="3">
    <source>
        <dbReference type="EMBL" id="MBG9378687.1"/>
    </source>
</evidence>
<dbReference type="RefSeq" id="WP_196992781.1">
    <property type="nucleotide sequence ID" value="NZ_JADWYR010000003.1"/>
</dbReference>
<feature type="transmembrane region" description="Helical" evidence="1">
    <location>
        <begin position="12"/>
        <end position="35"/>
    </location>
</feature>
<feature type="transmembrane region" description="Helical" evidence="1">
    <location>
        <begin position="352"/>
        <end position="372"/>
    </location>
</feature>
<dbReference type="EMBL" id="JADWYR010000003">
    <property type="protein sequence ID" value="MBG9378687.1"/>
    <property type="molecule type" value="Genomic_DNA"/>
</dbReference>
<gene>
    <name evidence="3" type="ORF">I5907_20815</name>
</gene>
<dbReference type="PANTHER" id="PTHR40407">
    <property type="entry name" value="MEMBRANE PROTEIN-LIKE PROTEIN"/>
    <property type="match status" value="1"/>
</dbReference>
<keyword evidence="1" id="KW-1133">Transmembrane helix</keyword>
<evidence type="ECO:0000259" key="2">
    <source>
        <dbReference type="Pfam" id="PF07786"/>
    </source>
</evidence>
<dbReference type="AlphaFoldDB" id="A0A931H0G0"/>
<keyword evidence="1" id="KW-0472">Membrane</keyword>
<feature type="transmembrane region" description="Helical" evidence="1">
    <location>
        <begin position="88"/>
        <end position="109"/>
    </location>
</feature>
<feature type="domain" description="Heparan-alpha-glucosaminide N-acetyltransferase catalytic" evidence="2">
    <location>
        <begin position="7"/>
        <end position="220"/>
    </location>
</feature>
<keyword evidence="1" id="KW-0812">Transmembrane</keyword>
<dbReference type="Pfam" id="PF07786">
    <property type="entry name" value="HGSNAT_cat"/>
    <property type="match status" value="1"/>
</dbReference>
<feature type="transmembrane region" description="Helical" evidence="1">
    <location>
        <begin position="223"/>
        <end position="242"/>
    </location>
</feature>
<sequence length="392" mass="44718">MQATKQRIHSIDILRGIVMLIMALDHVRDFFHIHGMDDTPTNLATTTPALFFTRWITHFCAPTFVFLSGISAFIAGRRKTTKELSAFLIKRGLWLILVEVVVITFALSYDPFYNKIFLQVIWAIGFSMIILGVLTRTSITVITITGLLLVLGHNIFDYIKLADGAGAAILKASIASGFNFIPLGGSRAILMFYTALPWTGVMLLGYAFGTIYKQEYEAKRRRYLIFVSGIAVTLVFILLRLVNMYGDPAPWTVQKDGMLTFLSFLNTTKYPPSLMYVCMTLGPALIVLALTETAQNRLAKILMVYGRVPFFYYVLHFFLIHTLLVVLFYWSGCTSKDIVDPNIPFNFRPLHFGYGLPVVYLIWFCVIAALYFPCKWFNRYKATHDQWWLSYV</sequence>
<proteinExistence type="predicted"/>
<organism evidence="3 4">
    <name type="scientific">Panacibacter microcysteis</name>
    <dbReference type="NCBI Taxonomy" id="2793269"/>
    <lineage>
        <taxon>Bacteria</taxon>
        <taxon>Pseudomonadati</taxon>
        <taxon>Bacteroidota</taxon>
        <taxon>Chitinophagia</taxon>
        <taxon>Chitinophagales</taxon>
        <taxon>Chitinophagaceae</taxon>
        <taxon>Panacibacter</taxon>
    </lineage>
</organism>
<evidence type="ECO:0000256" key="1">
    <source>
        <dbReference type="SAM" id="Phobius"/>
    </source>
</evidence>
<feature type="transmembrane region" description="Helical" evidence="1">
    <location>
        <begin position="188"/>
        <end position="211"/>
    </location>
</feature>
<feature type="transmembrane region" description="Helical" evidence="1">
    <location>
        <begin position="310"/>
        <end position="332"/>
    </location>
</feature>
<comment type="caution">
    <text evidence="3">The sequence shown here is derived from an EMBL/GenBank/DDBJ whole genome shotgun (WGS) entry which is preliminary data.</text>
</comment>
<protein>
    <submittedName>
        <fullName evidence="3">DUF1624 domain-containing protein</fullName>
    </submittedName>
</protein>
<dbReference type="PANTHER" id="PTHR40407:SF1">
    <property type="entry name" value="HEPARAN-ALPHA-GLUCOSAMINIDE N-ACETYLTRANSFERASE CATALYTIC DOMAIN-CONTAINING PROTEIN"/>
    <property type="match status" value="1"/>
</dbReference>
<accession>A0A931H0G0</accession>
<evidence type="ECO:0000313" key="4">
    <source>
        <dbReference type="Proteomes" id="UP000628448"/>
    </source>
</evidence>
<reference evidence="3" key="1">
    <citation type="submission" date="2020-11" db="EMBL/GenBank/DDBJ databases">
        <title>Bacterial whole genome sequence for Panacibacter sp. DH6.</title>
        <authorList>
            <person name="Le V."/>
            <person name="Ko S."/>
            <person name="Ahn C.-Y."/>
            <person name="Oh H.-M."/>
        </authorList>
    </citation>
    <scope>NUCLEOTIDE SEQUENCE</scope>
    <source>
        <strain evidence="3">DH6</strain>
    </source>
</reference>
<feature type="transmembrane region" description="Helical" evidence="1">
    <location>
        <begin position="273"/>
        <end position="290"/>
    </location>
</feature>
<name>A0A931H0G0_9BACT</name>
<feature type="transmembrane region" description="Helical" evidence="1">
    <location>
        <begin position="55"/>
        <end position="76"/>
    </location>
</feature>